<evidence type="ECO:0008006" key="4">
    <source>
        <dbReference type="Google" id="ProtNLM"/>
    </source>
</evidence>
<evidence type="ECO:0000256" key="1">
    <source>
        <dbReference type="SAM" id="SignalP"/>
    </source>
</evidence>
<gene>
    <name evidence="2" type="ORF">GCM10010178_54100</name>
</gene>
<keyword evidence="3" id="KW-1185">Reference proteome</keyword>
<name>A0ABQ2UW22_9PSEU</name>
<keyword evidence="1" id="KW-0732">Signal</keyword>
<evidence type="ECO:0000313" key="2">
    <source>
        <dbReference type="EMBL" id="GGU54864.1"/>
    </source>
</evidence>
<protein>
    <recommendedName>
        <fullName evidence="4">Secreted protein</fullName>
    </recommendedName>
</protein>
<dbReference type="EMBL" id="BMRE01000027">
    <property type="protein sequence ID" value="GGU54864.1"/>
    <property type="molecule type" value="Genomic_DNA"/>
</dbReference>
<organism evidence="2 3">
    <name type="scientific">Lentzea flava</name>
    <dbReference type="NCBI Taxonomy" id="103732"/>
    <lineage>
        <taxon>Bacteria</taxon>
        <taxon>Bacillati</taxon>
        <taxon>Actinomycetota</taxon>
        <taxon>Actinomycetes</taxon>
        <taxon>Pseudonocardiales</taxon>
        <taxon>Pseudonocardiaceae</taxon>
        <taxon>Lentzea</taxon>
    </lineage>
</organism>
<reference evidence="3" key="1">
    <citation type="journal article" date="2019" name="Int. J. Syst. Evol. Microbiol.">
        <title>The Global Catalogue of Microorganisms (GCM) 10K type strain sequencing project: providing services to taxonomists for standard genome sequencing and annotation.</title>
        <authorList>
            <consortium name="The Broad Institute Genomics Platform"/>
            <consortium name="The Broad Institute Genome Sequencing Center for Infectious Disease"/>
            <person name="Wu L."/>
            <person name="Ma J."/>
        </authorList>
    </citation>
    <scope>NUCLEOTIDE SEQUENCE [LARGE SCALE GENOMIC DNA]</scope>
    <source>
        <strain evidence="3">JCM 3296</strain>
    </source>
</reference>
<sequence>MKRTTFIAAAALLLGVVTSGQAHAETHPTCGPVTQIGKTAYIKKDRNTTWASVKQFVGCNRNYAYIYVWDSAMSSGLRFTPKIVIEKWGGPDHHEPYGFAGGKTGASRQQELWSGAGDTVNECTSAHGELIVGGSTHQVSTDIRC</sequence>
<evidence type="ECO:0000313" key="3">
    <source>
        <dbReference type="Proteomes" id="UP000649573"/>
    </source>
</evidence>
<feature type="chain" id="PRO_5046416496" description="Secreted protein" evidence="1">
    <location>
        <begin position="25"/>
        <end position="145"/>
    </location>
</feature>
<accession>A0ABQ2UW22</accession>
<comment type="caution">
    <text evidence="2">The sequence shown here is derived from an EMBL/GenBank/DDBJ whole genome shotgun (WGS) entry which is preliminary data.</text>
</comment>
<dbReference type="RefSeq" id="WP_189256537.1">
    <property type="nucleotide sequence ID" value="NZ_BMRE01000027.1"/>
</dbReference>
<dbReference type="Proteomes" id="UP000649573">
    <property type="component" value="Unassembled WGS sequence"/>
</dbReference>
<feature type="signal peptide" evidence="1">
    <location>
        <begin position="1"/>
        <end position="24"/>
    </location>
</feature>
<proteinExistence type="predicted"/>